<accession>A0A255ZKA9</accession>
<dbReference type="EMBL" id="NOXX01000216">
    <property type="protein sequence ID" value="OYQ41997.1"/>
    <property type="molecule type" value="Genomic_DNA"/>
</dbReference>
<dbReference type="PANTHER" id="PTHR34406">
    <property type="entry name" value="PROTEIN YCEI"/>
    <property type="match status" value="1"/>
</dbReference>
<feature type="domain" description="Lipid/polyisoprenoid-binding YceI-like" evidence="2">
    <location>
        <begin position="23"/>
        <end position="187"/>
    </location>
</feature>
<organism evidence="3 5">
    <name type="scientific">Flavobacterium aurantiibacter</name>
    <dbReference type="NCBI Taxonomy" id="2023067"/>
    <lineage>
        <taxon>Bacteria</taxon>
        <taxon>Pseudomonadati</taxon>
        <taxon>Bacteroidota</taxon>
        <taxon>Flavobacteriia</taxon>
        <taxon>Flavobacteriales</taxon>
        <taxon>Flavobacteriaceae</taxon>
        <taxon>Flavobacterium</taxon>
    </lineage>
</organism>
<evidence type="ECO:0000313" key="5">
    <source>
        <dbReference type="Proteomes" id="UP000216035"/>
    </source>
</evidence>
<dbReference type="SMART" id="SM00867">
    <property type="entry name" value="YceI"/>
    <property type="match status" value="1"/>
</dbReference>
<evidence type="ECO:0000259" key="2">
    <source>
        <dbReference type="SMART" id="SM00867"/>
    </source>
</evidence>
<dbReference type="InterPro" id="IPR007372">
    <property type="entry name" value="Lipid/polyisoprenoid-bd_YceI"/>
</dbReference>
<keyword evidence="5" id="KW-1185">Reference proteome</keyword>
<evidence type="ECO:0000313" key="4">
    <source>
        <dbReference type="EMBL" id="OYQ42883.1"/>
    </source>
</evidence>
<dbReference type="PANTHER" id="PTHR34406:SF1">
    <property type="entry name" value="PROTEIN YCEI"/>
    <property type="match status" value="1"/>
</dbReference>
<dbReference type="EMBL" id="NOXX01000210">
    <property type="protein sequence ID" value="OYQ42883.1"/>
    <property type="molecule type" value="Genomic_DNA"/>
</dbReference>
<dbReference type="Proteomes" id="UP000216035">
    <property type="component" value="Unassembled WGS sequence"/>
</dbReference>
<dbReference type="Pfam" id="PF04264">
    <property type="entry name" value="YceI"/>
    <property type="match status" value="1"/>
</dbReference>
<reference evidence="3 5" key="1">
    <citation type="submission" date="2017-07" db="EMBL/GenBank/DDBJ databases">
        <title>Flavobacterium cyanobacteriorum sp. nov., isolated from cyanobacterial aggregates in a eutrophic lake.</title>
        <authorList>
            <person name="Cai H."/>
        </authorList>
    </citation>
    <scope>NUCLEOTIDE SEQUENCE [LARGE SCALE GENOMIC DNA]</scope>
    <source>
        <strain evidence="3 5">TH167</strain>
    </source>
</reference>
<dbReference type="Gene3D" id="2.40.128.110">
    <property type="entry name" value="Lipid/polyisoprenoid-binding, YceI-like"/>
    <property type="match status" value="1"/>
</dbReference>
<dbReference type="RefSeq" id="WP_094486895.1">
    <property type="nucleotide sequence ID" value="NZ_NOXX01000210.1"/>
</dbReference>
<evidence type="ECO:0000256" key="1">
    <source>
        <dbReference type="SAM" id="SignalP"/>
    </source>
</evidence>
<keyword evidence="1" id="KW-0732">Signal</keyword>
<proteinExistence type="predicted"/>
<feature type="signal peptide" evidence="1">
    <location>
        <begin position="1"/>
        <end position="21"/>
    </location>
</feature>
<dbReference type="OrthoDB" id="951410at2"/>
<protein>
    <submittedName>
        <fullName evidence="3">Lipid-binding protein</fullName>
    </submittedName>
</protein>
<dbReference type="AlphaFoldDB" id="A0A255ZKA9"/>
<dbReference type="InterPro" id="IPR036761">
    <property type="entry name" value="TTHA0802/YceI-like_sf"/>
</dbReference>
<sequence length="188" mass="20183">MKTIKLLALSLFAFATATTVAQSKKVDVKASTVSWVGKKVTGSHSGDVSLKEGTLIFKGSKVVGGNFTVDMTSITVTDLKPGQGKENLEGHLKNEDFFGVEKFPTAKLVFKSIGEKSAGVYSVTADLTIKGITNSVNFELKVANGTATANFNVDRTKYDIKYGSGSFFSNLGDKTINDEFELSAKLKY</sequence>
<comment type="caution">
    <text evidence="3">The sequence shown here is derived from an EMBL/GenBank/DDBJ whole genome shotgun (WGS) entry which is preliminary data.</text>
</comment>
<evidence type="ECO:0000313" key="3">
    <source>
        <dbReference type="EMBL" id="OYQ41997.1"/>
    </source>
</evidence>
<feature type="chain" id="PRO_5013507393" evidence="1">
    <location>
        <begin position="22"/>
        <end position="188"/>
    </location>
</feature>
<dbReference type="SUPFAM" id="SSF101874">
    <property type="entry name" value="YceI-like"/>
    <property type="match status" value="1"/>
</dbReference>
<name>A0A255ZKA9_9FLAO</name>
<gene>
    <name evidence="4" type="ORF">CHX27_11335</name>
    <name evidence="3" type="ORF">CHX27_12590</name>
</gene>